<keyword evidence="3" id="KW-1185">Reference proteome</keyword>
<dbReference type="AlphaFoldDB" id="A0A9D4IHN7"/>
<protein>
    <recommendedName>
        <fullName evidence="4">Secreted protein</fullName>
    </recommendedName>
</protein>
<reference evidence="2" key="1">
    <citation type="journal article" date="2019" name="bioRxiv">
        <title>The Genome of the Zebra Mussel, Dreissena polymorpha: A Resource for Invasive Species Research.</title>
        <authorList>
            <person name="McCartney M.A."/>
            <person name="Auch B."/>
            <person name="Kono T."/>
            <person name="Mallez S."/>
            <person name="Zhang Y."/>
            <person name="Obille A."/>
            <person name="Becker A."/>
            <person name="Abrahante J.E."/>
            <person name="Garbe J."/>
            <person name="Badalamenti J.P."/>
            <person name="Herman A."/>
            <person name="Mangelson H."/>
            <person name="Liachko I."/>
            <person name="Sullivan S."/>
            <person name="Sone E.D."/>
            <person name="Koren S."/>
            <person name="Silverstein K.A.T."/>
            <person name="Beckman K.B."/>
            <person name="Gohl D.M."/>
        </authorList>
    </citation>
    <scope>NUCLEOTIDE SEQUENCE</scope>
    <source>
        <strain evidence="2">Duluth1</strain>
        <tissue evidence="2">Whole animal</tissue>
    </source>
</reference>
<feature type="signal peptide" evidence="1">
    <location>
        <begin position="1"/>
        <end position="17"/>
    </location>
</feature>
<evidence type="ECO:0000256" key="1">
    <source>
        <dbReference type="SAM" id="SignalP"/>
    </source>
</evidence>
<reference evidence="2" key="2">
    <citation type="submission" date="2020-11" db="EMBL/GenBank/DDBJ databases">
        <authorList>
            <person name="McCartney M.A."/>
            <person name="Auch B."/>
            <person name="Kono T."/>
            <person name="Mallez S."/>
            <person name="Becker A."/>
            <person name="Gohl D.M."/>
            <person name="Silverstein K.A.T."/>
            <person name="Koren S."/>
            <person name="Bechman K.B."/>
            <person name="Herman A."/>
            <person name="Abrahante J.E."/>
            <person name="Garbe J."/>
        </authorList>
    </citation>
    <scope>NUCLEOTIDE SEQUENCE</scope>
    <source>
        <strain evidence="2">Duluth1</strain>
        <tissue evidence="2">Whole animal</tissue>
    </source>
</reference>
<evidence type="ECO:0000313" key="2">
    <source>
        <dbReference type="EMBL" id="KAH3774545.1"/>
    </source>
</evidence>
<comment type="caution">
    <text evidence="2">The sequence shown here is derived from an EMBL/GenBank/DDBJ whole genome shotgun (WGS) entry which is preliminary data.</text>
</comment>
<organism evidence="2 3">
    <name type="scientific">Dreissena polymorpha</name>
    <name type="common">Zebra mussel</name>
    <name type="synonym">Mytilus polymorpha</name>
    <dbReference type="NCBI Taxonomy" id="45954"/>
    <lineage>
        <taxon>Eukaryota</taxon>
        <taxon>Metazoa</taxon>
        <taxon>Spiralia</taxon>
        <taxon>Lophotrochozoa</taxon>
        <taxon>Mollusca</taxon>
        <taxon>Bivalvia</taxon>
        <taxon>Autobranchia</taxon>
        <taxon>Heteroconchia</taxon>
        <taxon>Euheterodonta</taxon>
        <taxon>Imparidentia</taxon>
        <taxon>Neoheterodontei</taxon>
        <taxon>Myida</taxon>
        <taxon>Dreissenoidea</taxon>
        <taxon>Dreissenidae</taxon>
        <taxon>Dreissena</taxon>
    </lineage>
</organism>
<accession>A0A9D4IHN7</accession>
<dbReference type="Proteomes" id="UP000828390">
    <property type="component" value="Unassembled WGS sequence"/>
</dbReference>
<name>A0A9D4IHN7_DREPO</name>
<evidence type="ECO:0000313" key="3">
    <source>
        <dbReference type="Proteomes" id="UP000828390"/>
    </source>
</evidence>
<feature type="chain" id="PRO_5039128549" description="Secreted protein" evidence="1">
    <location>
        <begin position="18"/>
        <end position="60"/>
    </location>
</feature>
<sequence length="60" mass="6588">MSLKLGGFLECLVAVLTRLGPALLGRYHTSAPVHCLRGLDVDTGMFLQRTQPLERLATHL</sequence>
<proteinExistence type="predicted"/>
<dbReference type="EMBL" id="JAIWYP010000009">
    <property type="protein sequence ID" value="KAH3774545.1"/>
    <property type="molecule type" value="Genomic_DNA"/>
</dbReference>
<evidence type="ECO:0008006" key="4">
    <source>
        <dbReference type="Google" id="ProtNLM"/>
    </source>
</evidence>
<keyword evidence="1" id="KW-0732">Signal</keyword>
<gene>
    <name evidence="2" type="ORF">DPMN_175927</name>
</gene>